<reference evidence="2 3" key="1">
    <citation type="submission" date="2013-07" db="EMBL/GenBank/DDBJ databases">
        <title>The Genome Sequence of Cryptococcus heveanensis BCC8398.</title>
        <authorList>
            <consortium name="The Broad Institute Genome Sequencing Platform"/>
            <person name="Cuomo C."/>
            <person name="Litvintseva A."/>
            <person name="Chen Y."/>
            <person name="Heitman J."/>
            <person name="Sun S."/>
            <person name="Springer D."/>
            <person name="Dromer F."/>
            <person name="Young S.K."/>
            <person name="Zeng Q."/>
            <person name="Gargeya S."/>
            <person name="Fitzgerald M."/>
            <person name="Abouelleil A."/>
            <person name="Alvarado L."/>
            <person name="Berlin A.M."/>
            <person name="Chapman S.B."/>
            <person name="Dewar J."/>
            <person name="Goldberg J."/>
            <person name="Griggs A."/>
            <person name="Gujja S."/>
            <person name="Hansen M."/>
            <person name="Howarth C."/>
            <person name="Imamovic A."/>
            <person name="Larimer J."/>
            <person name="McCowan C."/>
            <person name="Murphy C."/>
            <person name="Pearson M."/>
            <person name="Priest M."/>
            <person name="Roberts A."/>
            <person name="Saif S."/>
            <person name="Shea T."/>
            <person name="Sykes S."/>
            <person name="Wortman J."/>
            <person name="Nusbaum C."/>
            <person name="Birren B."/>
        </authorList>
    </citation>
    <scope>NUCLEOTIDE SEQUENCE [LARGE SCALE GENOMIC DNA]</scope>
    <source>
        <strain evidence="2 3">BCC8398</strain>
    </source>
</reference>
<feature type="compositionally biased region" description="Polar residues" evidence="1">
    <location>
        <begin position="242"/>
        <end position="255"/>
    </location>
</feature>
<evidence type="ECO:0000313" key="3">
    <source>
        <dbReference type="Proteomes" id="UP000092666"/>
    </source>
</evidence>
<evidence type="ECO:0000256" key="1">
    <source>
        <dbReference type="SAM" id="MobiDB-lite"/>
    </source>
</evidence>
<feature type="compositionally biased region" description="Basic and acidic residues" evidence="1">
    <location>
        <begin position="260"/>
        <end position="270"/>
    </location>
</feature>
<proteinExistence type="predicted"/>
<organism evidence="2 3">
    <name type="scientific">Kwoniella heveanensis BCC8398</name>
    <dbReference type="NCBI Taxonomy" id="1296120"/>
    <lineage>
        <taxon>Eukaryota</taxon>
        <taxon>Fungi</taxon>
        <taxon>Dikarya</taxon>
        <taxon>Basidiomycota</taxon>
        <taxon>Agaricomycotina</taxon>
        <taxon>Tremellomycetes</taxon>
        <taxon>Tremellales</taxon>
        <taxon>Cryptococcaceae</taxon>
        <taxon>Kwoniella</taxon>
    </lineage>
</organism>
<dbReference type="EMBL" id="KV700134">
    <property type="protein sequence ID" value="OCF31489.1"/>
    <property type="molecule type" value="Genomic_DNA"/>
</dbReference>
<accession>A0A1B9GKB7</accession>
<gene>
    <name evidence="2" type="ORF">I316_06891</name>
</gene>
<keyword evidence="3" id="KW-1185">Reference proteome</keyword>
<name>A0A1B9GKB7_9TREE</name>
<sequence>MSSAPTTAAEAHRLLDDTSRATSDADFASRRNLPMERLSEMVPGEDDRIYLEDISKYLAEGVVHTTAIACIKVTRRDTTNEDRYGLDLAVPKALVPRRADDTDASALNRLAGTVGSAITSGIIARACNGFPQLSDGSAATLLSSNIDEQINRTVCSDAILGKTPMEAYHASRDACRNEQVDKTNDAVSTARDRSSAPATDAVRIPASITPSSLVESLDTIKQYGEIQSRKADERRLRYPSTSFRPLFGQPQSIADFTNPDDPRKKERAATDSRISQAFERSSTPDLTDALFYGSAPNTDGNSKFVDLNDIKLSTYEMSGYPTAADFAPTAADAEEMLTRGASMATRT</sequence>
<evidence type="ECO:0000313" key="2">
    <source>
        <dbReference type="EMBL" id="OCF31489.1"/>
    </source>
</evidence>
<feature type="region of interest" description="Disordered" evidence="1">
    <location>
        <begin position="242"/>
        <end position="280"/>
    </location>
</feature>
<feature type="compositionally biased region" description="Basic and acidic residues" evidence="1">
    <location>
        <begin position="171"/>
        <end position="194"/>
    </location>
</feature>
<reference evidence="3" key="2">
    <citation type="submission" date="2013-12" db="EMBL/GenBank/DDBJ databases">
        <title>Evolution of pathogenesis and genome organization in the Tremellales.</title>
        <authorList>
            <person name="Cuomo C."/>
            <person name="Litvintseva A."/>
            <person name="Heitman J."/>
            <person name="Chen Y."/>
            <person name="Sun S."/>
            <person name="Springer D."/>
            <person name="Dromer F."/>
            <person name="Young S."/>
            <person name="Zeng Q."/>
            <person name="Chapman S."/>
            <person name="Gujja S."/>
            <person name="Saif S."/>
            <person name="Birren B."/>
        </authorList>
    </citation>
    <scope>NUCLEOTIDE SEQUENCE [LARGE SCALE GENOMIC DNA]</scope>
    <source>
        <strain evidence="3">BCC8398</strain>
    </source>
</reference>
<dbReference type="Proteomes" id="UP000092666">
    <property type="component" value="Unassembled WGS sequence"/>
</dbReference>
<protein>
    <submittedName>
        <fullName evidence="2">Uncharacterized protein</fullName>
    </submittedName>
</protein>
<dbReference type="AlphaFoldDB" id="A0A1B9GKB7"/>
<feature type="region of interest" description="Disordered" evidence="1">
    <location>
        <begin position="171"/>
        <end position="203"/>
    </location>
</feature>